<comment type="caution">
    <text evidence="2">The sequence shown here is derived from an EMBL/GenBank/DDBJ whole genome shotgun (WGS) entry which is preliminary data.</text>
</comment>
<organism evidence="2 3">
    <name type="scientific">Haloferax namakaokahaiae</name>
    <dbReference type="NCBI Taxonomy" id="1748331"/>
    <lineage>
        <taxon>Archaea</taxon>
        <taxon>Methanobacteriati</taxon>
        <taxon>Methanobacteriota</taxon>
        <taxon>Stenosarchaea group</taxon>
        <taxon>Halobacteria</taxon>
        <taxon>Halobacteriales</taxon>
        <taxon>Haloferacaceae</taxon>
        <taxon>Haloferax</taxon>
    </lineage>
</organism>
<dbReference type="PANTHER" id="PTHR33969:SF2">
    <property type="entry name" value="SEGREGATION AND CONDENSATION PROTEIN A"/>
    <property type="match status" value="1"/>
</dbReference>
<reference evidence="2 3" key="1">
    <citation type="journal article" date="2019" name="Int. J. Syst. Evol. Microbiol.">
        <title>The Global Catalogue of Microorganisms (GCM) 10K type strain sequencing project: providing services to taxonomists for standard genome sequencing and annotation.</title>
        <authorList>
            <consortium name="The Broad Institute Genomics Platform"/>
            <consortium name="The Broad Institute Genome Sequencing Center for Infectious Disease"/>
            <person name="Wu L."/>
            <person name="Ma J."/>
        </authorList>
    </citation>
    <scope>NUCLEOTIDE SEQUENCE [LARGE SCALE GENOMIC DNA]</scope>
    <source>
        <strain evidence="2 3">DSM 29988</strain>
    </source>
</reference>
<feature type="region of interest" description="Disordered" evidence="1">
    <location>
        <begin position="145"/>
        <end position="164"/>
    </location>
</feature>
<dbReference type="InterPro" id="IPR023093">
    <property type="entry name" value="ScpA-like_C"/>
</dbReference>
<proteinExistence type="predicted"/>
<gene>
    <name evidence="2" type="ORF">ACFQJC_12970</name>
</gene>
<feature type="region of interest" description="Disordered" evidence="1">
    <location>
        <begin position="1"/>
        <end position="70"/>
    </location>
</feature>
<evidence type="ECO:0000313" key="3">
    <source>
        <dbReference type="Proteomes" id="UP001596481"/>
    </source>
</evidence>
<dbReference type="EMBL" id="JBHTAA010000005">
    <property type="protein sequence ID" value="MFC7204432.1"/>
    <property type="molecule type" value="Genomic_DNA"/>
</dbReference>
<feature type="compositionally biased region" description="Acidic residues" evidence="1">
    <location>
        <begin position="27"/>
        <end position="70"/>
    </location>
</feature>
<dbReference type="PANTHER" id="PTHR33969">
    <property type="entry name" value="SEGREGATION AND CONDENSATION PROTEIN A"/>
    <property type="match status" value="1"/>
</dbReference>
<feature type="region of interest" description="Disordered" evidence="1">
    <location>
        <begin position="325"/>
        <end position="357"/>
    </location>
</feature>
<dbReference type="Gene3D" id="1.10.10.580">
    <property type="entry name" value="Structural maintenance of chromosome 1. Chain E"/>
    <property type="match status" value="1"/>
</dbReference>
<dbReference type="Proteomes" id="UP001596481">
    <property type="component" value="Unassembled WGS sequence"/>
</dbReference>
<dbReference type="RefSeq" id="WP_390224128.1">
    <property type="nucleotide sequence ID" value="NZ_JBHTAA010000005.1"/>
</dbReference>
<dbReference type="Pfam" id="PF02616">
    <property type="entry name" value="SMC_ScpA"/>
    <property type="match status" value="1"/>
</dbReference>
<protein>
    <submittedName>
        <fullName evidence="2">Segregation/condensation protein A</fullName>
    </submittedName>
</protein>
<name>A0ABD5ZHB4_9EURY</name>
<accession>A0ABD5ZHB4</accession>
<evidence type="ECO:0000313" key="2">
    <source>
        <dbReference type="EMBL" id="MFC7204432.1"/>
    </source>
</evidence>
<evidence type="ECO:0000256" key="1">
    <source>
        <dbReference type="SAM" id="MobiDB-lite"/>
    </source>
</evidence>
<dbReference type="Gene3D" id="6.10.250.2410">
    <property type="match status" value="1"/>
</dbReference>
<dbReference type="AlphaFoldDB" id="A0ABD5ZHB4"/>
<sequence length="357" mass="39913">MTDDIPELNLTSERDTSADDVFSFDRDGDDEQTAGDEQVADADTDDGDALDAEMDELLPESADSDEDEVEPVELLVQLAKEGRIDPWDIDIVDVTDAFLTRLDSMDLRTTGRALFYASVLLRMKSDELLAPDEPEEDELEPWELAMQGGPEEGPPGDDAPGFDPIAELEDEMDRRLERKNARGSPKTLDELVRDLRDAERGSWWKDRREYDTSRSPRGFSRGTQTLDYHAAGEMRGAGEPTENDVTGTAHDEHIEDVVEEVGSVLNTHYENGRDEVLFAEIRDVADTVMTTYLALLFLAHRSFVTLQQDEIFGDLWIQDPEAFAEEDDVDDADEDEVAGDETDERAGELEAEAVADD</sequence>
<dbReference type="InterPro" id="IPR003768">
    <property type="entry name" value="ScpA"/>
</dbReference>
<keyword evidence="3" id="KW-1185">Reference proteome</keyword>